<evidence type="ECO:0000256" key="6">
    <source>
        <dbReference type="ARBA" id="ARBA00019965"/>
    </source>
</evidence>
<dbReference type="InterPro" id="IPR014006">
    <property type="entry name" value="Succ_Dhase_FrdA_Gneg"/>
</dbReference>
<keyword evidence="15" id="KW-0816">Tricarboxylic acid cycle</keyword>
<keyword evidence="9 15" id="KW-0274">FAD</keyword>
<dbReference type="InterPro" id="IPR003953">
    <property type="entry name" value="FAD-dep_OxRdtase_2_FAD-bd"/>
</dbReference>
<comment type="catalytic activity">
    <reaction evidence="13 15">
        <text>a quinone + succinate = fumarate + a quinol</text>
        <dbReference type="Rhea" id="RHEA:40523"/>
        <dbReference type="ChEBI" id="CHEBI:24646"/>
        <dbReference type="ChEBI" id="CHEBI:29806"/>
        <dbReference type="ChEBI" id="CHEBI:30031"/>
        <dbReference type="ChEBI" id="CHEBI:132124"/>
        <dbReference type="EC" id="1.3.5.1"/>
    </reaction>
</comment>
<dbReference type="PROSITE" id="PS00504">
    <property type="entry name" value="FRD_SDH_FAD_BINDING"/>
    <property type="match status" value="1"/>
</dbReference>
<dbReference type="InterPro" id="IPR036188">
    <property type="entry name" value="FAD/NAD-bd_sf"/>
</dbReference>
<dbReference type="Gene3D" id="3.50.50.60">
    <property type="entry name" value="FAD/NAD(P)-binding domain"/>
    <property type="match status" value="1"/>
</dbReference>
<dbReference type="PIRSF" id="PIRSF000171">
    <property type="entry name" value="SDHA_APRA_LASPO"/>
    <property type="match status" value="1"/>
</dbReference>
<keyword evidence="7 15" id="KW-0813">Transport</keyword>
<evidence type="ECO:0000259" key="17">
    <source>
        <dbReference type="Pfam" id="PF02910"/>
    </source>
</evidence>
<evidence type="ECO:0000256" key="14">
    <source>
        <dbReference type="NCBIfam" id="TIGR01816"/>
    </source>
</evidence>
<dbReference type="SUPFAM" id="SSF56425">
    <property type="entry name" value="Succinate dehydrogenase/fumarate reductase flavoprotein, catalytic domain"/>
    <property type="match status" value="1"/>
</dbReference>
<evidence type="ECO:0000256" key="2">
    <source>
        <dbReference type="ARBA" id="ARBA00004515"/>
    </source>
</evidence>
<organism evidence="18 19">
    <name type="scientific">Caulobacter segnis</name>
    <dbReference type="NCBI Taxonomy" id="88688"/>
    <lineage>
        <taxon>Bacteria</taxon>
        <taxon>Pseudomonadati</taxon>
        <taxon>Pseudomonadota</taxon>
        <taxon>Alphaproteobacteria</taxon>
        <taxon>Caulobacterales</taxon>
        <taxon>Caulobacteraceae</taxon>
        <taxon>Caulobacter</taxon>
    </lineage>
</organism>
<proteinExistence type="inferred from homology"/>
<dbReference type="NCBIfam" id="TIGR01816">
    <property type="entry name" value="sdhA_forward"/>
    <property type="match status" value="1"/>
</dbReference>
<dbReference type="EC" id="1.3.5.1" evidence="5 15"/>
<keyword evidence="15" id="KW-0997">Cell inner membrane</keyword>
<evidence type="ECO:0000256" key="10">
    <source>
        <dbReference type="ARBA" id="ARBA00022982"/>
    </source>
</evidence>
<evidence type="ECO:0000256" key="13">
    <source>
        <dbReference type="ARBA" id="ARBA00049220"/>
    </source>
</evidence>
<dbReference type="Pfam" id="PF00890">
    <property type="entry name" value="FAD_binding_2"/>
    <property type="match status" value="1"/>
</dbReference>
<comment type="subcellular location">
    <subcellularLocation>
        <location evidence="2 15">Cell inner membrane</location>
        <topology evidence="2 15">Peripheral membrane protein</topology>
        <orientation evidence="2 15">Cytoplasmic side</orientation>
    </subcellularLocation>
</comment>
<dbReference type="Gene3D" id="3.90.700.10">
    <property type="entry name" value="Succinate dehydrogenase/fumarate reductase flavoprotein, catalytic domain"/>
    <property type="match status" value="1"/>
</dbReference>
<dbReference type="InterPro" id="IPR037099">
    <property type="entry name" value="Fum_R/Succ_DH_flav-like_C_sf"/>
</dbReference>
<feature type="domain" description="Fumarate reductase/succinate dehydrogenase flavoprotein-like C-terminal" evidence="17">
    <location>
        <begin position="461"/>
        <end position="595"/>
    </location>
</feature>
<dbReference type="NCBIfam" id="TIGR01812">
    <property type="entry name" value="sdhA_frdA_Gneg"/>
    <property type="match status" value="1"/>
</dbReference>
<dbReference type="InterPro" id="IPR015939">
    <property type="entry name" value="Fum_Rdtase/Succ_DH_flav-like_C"/>
</dbReference>
<evidence type="ECO:0000256" key="11">
    <source>
        <dbReference type="ARBA" id="ARBA00023002"/>
    </source>
</evidence>
<dbReference type="PANTHER" id="PTHR11632">
    <property type="entry name" value="SUCCINATE DEHYDROGENASE 2 FLAVOPROTEIN SUBUNIT"/>
    <property type="match status" value="1"/>
</dbReference>
<evidence type="ECO:0000259" key="16">
    <source>
        <dbReference type="Pfam" id="PF00890"/>
    </source>
</evidence>
<dbReference type="Pfam" id="PF02910">
    <property type="entry name" value="Succ_DH_flav_C"/>
    <property type="match status" value="1"/>
</dbReference>
<dbReference type="SUPFAM" id="SSF46977">
    <property type="entry name" value="Succinate dehydrogenase/fumarate reductase flavoprotein C-terminal domain"/>
    <property type="match status" value="1"/>
</dbReference>
<keyword evidence="12 15" id="KW-0472">Membrane</keyword>
<evidence type="ECO:0000256" key="15">
    <source>
        <dbReference type="RuleBase" id="RU362051"/>
    </source>
</evidence>
<evidence type="ECO:0000256" key="3">
    <source>
        <dbReference type="ARBA" id="ARBA00004894"/>
    </source>
</evidence>
<sequence>MSAYKFIDHKFDVVVVGAGGSGLRAALGAAQAGLKTACITKVFPTRSHTVAAQGGISASLGNMGQDDWRWHMFDTVKGSDWLGDQDAIEYLTRNAPAAVYELEHWGVPFSRTAEGKIYQRAFGGMTKNYGEGPIQRTCAAADRTGHAMLHTMYGQSLAHDTEFFIEYFALDLIMDDGVCRGVTAWKLDDGTLHRFQAQMVILATGGYGRAYFSATSAHTCTGDGNAMALRAGLPLQDMEFVQFHPTGIYGAGCLITEGARGEGGYLTNSEGERFMERYAPSVKDLAPRDMVSRAMTIEIREGRGVGPNKDHIFLHLDHLDPKILAERLPGISETAKVFAGVDVTKAPIPVLPTVHYNMGGIPTNYHGEVVTKSGDNPDQVIPGLMAVGEAACVSVHGANRLGSNSLIDLVVFGRAAALRCAEIIKPGAKQPELKDVQTDGHLARFDRFRNASGSTRTAELRLEMQKAMQEDAAVFRTGESLVSGVDRLQAVWDKKADLQVSDRGLVWNTDLMETLEFDNLIGQAVVTVNGAVNRTESRGAHAREDFADRNDTEWMKHTLAWLDMESGKVKIDYRPVHSYTMSDDIAYIPPKQRVY</sequence>
<protein>
    <recommendedName>
        <fullName evidence="6 14">Succinate dehydrogenase flavoprotein subunit</fullName>
        <ecNumber evidence="5 15">1.3.5.1</ecNumber>
    </recommendedName>
</protein>
<keyword evidence="19" id="KW-1185">Reference proteome</keyword>
<dbReference type="Proteomes" id="UP001057520">
    <property type="component" value="Chromosome"/>
</dbReference>
<dbReference type="PANTHER" id="PTHR11632:SF51">
    <property type="entry name" value="SUCCINATE DEHYDROGENASE [UBIQUINONE] FLAVOPROTEIN SUBUNIT, MITOCHONDRIAL"/>
    <property type="match status" value="1"/>
</dbReference>
<accession>A0ABY4ZUJ2</accession>
<keyword evidence="15" id="KW-1003">Cell membrane</keyword>
<evidence type="ECO:0000256" key="1">
    <source>
        <dbReference type="ARBA" id="ARBA00001974"/>
    </source>
</evidence>
<dbReference type="InterPro" id="IPR027477">
    <property type="entry name" value="Succ_DH/fumarate_Rdtase_cat_sf"/>
</dbReference>
<evidence type="ECO:0000313" key="18">
    <source>
        <dbReference type="EMBL" id="USQ96253.1"/>
    </source>
</evidence>
<dbReference type="InterPro" id="IPR030664">
    <property type="entry name" value="SdhA/FrdA/AprA"/>
</dbReference>
<evidence type="ECO:0000313" key="19">
    <source>
        <dbReference type="Proteomes" id="UP001057520"/>
    </source>
</evidence>
<evidence type="ECO:0000256" key="7">
    <source>
        <dbReference type="ARBA" id="ARBA00022448"/>
    </source>
</evidence>
<dbReference type="Gene3D" id="4.10.80.40">
    <property type="entry name" value="succinate dehydrogenase protein domain"/>
    <property type="match status" value="1"/>
</dbReference>
<keyword evidence="11 15" id="KW-0560">Oxidoreductase</keyword>
<feature type="domain" description="FAD-dependent oxidoreductase 2 FAD-binding" evidence="16">
    <location>
        <begin position="12"/>
        <end position="406"/>
    </location>
</feature>
<dbReference type="InterPro" id="IPR011281">
    <property type="entry name" value="Succ_DH_flav_su_fwd"/>
</dbReference>
<evidence type="ECO:0000256" key="9">
    <source>
        <dbReference type="ARBA" id="ARBA00022827"/>
    </source>
</evidence>
<keyword evidence="10 15" id="KW-0249">Electron transport</keyword>
<keyword evidence="8 15" id="KW-0285">Flavoprotein</keyword>
<dbReference type="InterPro" id="IPR003952">
    <property type="entry name" value="FRD_SDH_FAD_BS"/>
</dbReference>
<dbReference type="Gene3D" id="1.20.58.100">
    <property type="entry name" value="Fumarate reductase/succinate dehydrogenase flavoprotein-like, C-terminal domain"/>
    <property type="match status" value="1"/>
</dbReference>
<evidence type="ECO:0000256" key="4">
    <source>
        <dbReference type="ARBA" id="ARBA00008040"/>
    </source>
</evidence>
<evidence type="ECO:0000256" key="5">
    <source>
        <dbReference type="ARBA" id="ARBA00012792"/>
    </source>
</evidence>
<gene>
    <name evidence="18" type="primary">sdhA</name>
    <name evidence="18" type="ORF">MZV50_01230</name>
</gene>
<evidence type="ECO:0000256" key="8">
    <source>
        <dbReference type="ARBA" id="ARBA00022630"/>
    </source>
</evidence>
<dbReference type="EMBL" id="CP096040">
    <property type="protein sequence ID" value="USQ96253.1"/>
    <property type="molecule type" value="Genomic_DNA"/>
</dbReference>
<comment type="pathway">
    <text evidence="3 15">Carbohydrate metabolism; tricarboxylic acid cycle; fumarate from succinate (bacterial route): step 1/1.</text>
</comment>
<comment type="similarity">
    <text evidence="4 15">Belongs to the FAD-dependent oxidoreductase 2 family. FRD/SDH subfamily.</text>
</comment>
<name>A0ABY4ZUJ2_9CAUL</name>
<dbReference type="SUPFAM" id="SSF51905">
    <property type="entry name" value="FAD/NAD(P)-binding domain"/>
    <property type="match status" value="1"/>
</dbReference>
<evidence type="ECO:0000256" key="12">
    <source>
        <dbReference type="ARBA" id="ARBA00023136"/>
    </source>
</evidence>
<comment type="cofactor">
    <cofactor evidence="1 15">
        <name>FAD</name>
        <dbReference type="ChEBI" id="CHEBI:57692"/>
    </cofactor>
</comment>
<reference evidence="18 19" key="1">
    <citation type="submission" date="2022-04" db="EMBL/GenBank/DDBJ databases">
        <title>Genome sequence of soybean root-associated Caulobacter segnis RL271.</title>
        <authorList>
            <person name="Longley R."/>
            <person name="Bonito G."/>
            <person name="Trigodet F."/>
            <person name="Crosson S."/>
            <person name="Fiebig A."/>
        </authorList>
    </citation>
    <scope>NUCLEOTIDE SEQUENCE [LARGE SCALE GENOMIC DNA]</scope>
    <source>
        <strain evidence="18 19">RL271</strain>
    </source>
</reference>